<protein>
    <submittedName>
        <fullName evidence="1">Uncharacterized protein</fullName>
    </submittedName>
</protein>
<proteinExistence type="predicted"/>
<dbReference type="Gene3D" id="2.170.15.10">
    <property type="entry name" value="Proaerolysin, chain A, domain 3"/>
    <property type="match status" value="1"/>
</dbReference>
<evidence type="ECO:0000313" key="2">
    <source>
        <dbReference type="Proteomes" id="UP000683360"/>
    </source>
</evidence>
<dbReference type="AlphaFoldDB" id="A0A8S3S2V9"/>
<dbReference type="SUPFAM" id="SSF56973">
    <property type="entry name" value="Aerolisin/ETX pore-forming domain"/>
    <property type="match status" value="1"/>
</dbReference>
<sequence length="170" mass="19051">MKLKSIDYDLKKVKSKNTTSTVFSWAQVNNTSAEQTLTKTDVPIERDNTYEFRWDKASKIPATLKANVSIPCNGSAVVRLSTEMNVSMGSTTGTQTSKIDKWVEEYPAKIPRFSTVTVTSTLTEGKTIIPFTAILYYGDDIEHTLAEKGNFYGCNFFDFKNVFKESSLTP</sequence>
<evidence type="ECO:0000313" key="1">
    <source>
        <dbReference type="EMBL" id="CAG2211249.1"/>
    </source>
</evidence>
<dbReference type="EMBL" id="CAJPWZ010001257">
    <property type="protein sequence ID" value="CAG2211249.1"/>
    <property type="molecule type" value="Genomic_DNA"/>
</dbReference>
<reference evidence="1" key="1">
    <citation type="submission" date="2021-03" db="EMBL/GenBank/DDBJ databases">
        <authorList>
            <person name="Bekaert M."/>
        </authorList>
    </citation>
    <scope>NUCLEOTIDE SEQUENCE</scope>
</reference>
<accession>A0A8S3S2V9</accession>
<gene>
    <name evidence="1" type="ORF">MEDL_25278</name>
</gene>
<name>A0A8S3S2V9_MYTED</name>
<dbReference type="OrthoDB" id="10433017at2759"/>
<dbReference type="Proteomes" id="UP000683360">
    <property type="component" value="Unassembled WGS sequence"/>
</dbReference>
<comment type="caution">
    <text evidence="1">The sequence shown here is derived from an EMBL/GenBank/DDBJ whole genome shotgun (WGS) entry which is preliminary data.</text>
</comment>
<keyword evidence="2" id="KW-1185">Reference proteome</keyword>
<organism evidence="1 2">
    <name type="scientific">Mytilus edulis</name>
    <name type="common">Blue mussel</name>
    <dbReference type="NCBI Taxonomy" id="6550"/>
    <lineage>
        <taxon>Eukaryota</taxon>
        <taxon>Metazoa</taxon>
        <taxon>Spiralia</taxon>
        <taxon>Lophotrochozoa</taxon>
        <taxon>Mollusca</taxon>
        <taxon>Bivalvia</taxon>
        <taxon>Autobranchia</taxon>
        <taxon>Pteriomorphia</taxon>
        <taxon>Mytilida</taxon>
        <taxon>Mytiloidea</taxon>
        <taxon>Mytilidae</taxon>
        <taxon>Mytilinae</taxon>
        <taxon>Mytilus</taxon>
    </lineage>
</organism>